<dbReference type="EMBL" id="JANPWB010000009">
    <property type="protein sequence ID" value="KAJ1154797.1"/>
    <property type="molecule type" value="Genomic_DNA"/>
</dbReference>
<feature type="compositionally biased region" description="Basic and acidic residues" evidence="1">
    <location>
        <begin position="1"/>
        <end position="13"/>
    </location>
</feature>
<accession>A0AAV7RQE3</accession>
<gene>
    <name evidence="2" type="ORF">NDU88_007540</name>
</gene>
<organism evidence="2 3">
    <name type="scientific">Pleurodeles waltl</name>
    <name type="common">Iberian ribbed newt</name>
    <dbReference type="NCBI Taxonomy" id="8319"/>
    <lineage>
        <taxon>Eukaryota</taxon>
        <taxon>Metazoa</taxon>
        <taxon>Chordata</taxon>
        <taxon>Craniata</taxon>
        <taxon>Vertebrata</taxon>
        <taxon>Euteleostomi</taxon>
        <taxon>Amphibia</taxon>
        <taxon>Batrachia</taxon>
        <taxon>Caudata</taxon>
        <taxon>Salamandroidea</taxon>
        <taxon>Salamandridae</taxon>
        <taxon>Pleurodelinae</taxon>
        <taxon>Pleurodeles</taxon>
    </lineage>
</organism>
<feature type="compositionally biased region" description="Polar residues" evidence="1">
    <location>
        <begin position="52"/>
        <end position="70"/>
    </location>
</feature>
<protein>
    <submittedName>
        <fullName evidence="2">Uncharacterized protein</fullName>
    </submittedName>
</protein>
<sequence length="70" mass="7830">MRHGGIRDARTEHAVSMARSMSRPQATRPRHHTREGRCGQTDVPRQARRAENQTAGRKWNTTPGLPTSGV</sequence>
<evidence type="ECO:0000313" key="3">
    <source>
        <dbReference type="Proteomes" id="UP001066276"/>
    </source>
</evidence>
<keyword evidence="3" id="KW-1185">Reference proteome</keyword>
<comment type="caution">
    <text evidence="2">The sequence shown here is derived from an EMBL/GenBank/DDBJ whole genome shotgun (WGS) entry which is preliminary data.</text>
</comment>
<name>A0AAV7RQE3_PLEWA</name>
<evidence type="ECO:0000313" key="2">
    <source>
        <dbReference type="EMBL" id="KAJ1154797.1"/>
    </source>
</evidence>
<proteinExistence type="predicted"/>
<evidence type="ECO:0000256" key="1">
    <source>
        <dbReference type="SAM" id="MobiDB-lite"/>
    </source>
</evidence>
<reference evidence="2" key="1">
    <citation type="journal article" date="2022" name="bioRxiv">
        <title>Sequencing and chromosome-scale assembly of the giantPleurodeles waltlgenome.</title>
        <authorList>
            <person name="Brown T."/>
            <person name="Elewa A."/>
            <person name="Iarovenko S."/>
            <person name="Subramanian E."/>
            <person name="Araus A.J."/>
            <person name="Petzold A."/>
            <person name="Susuki M."/>
            <person name="Suzuki K.-i.T."/>
            <person name="Hayashi T."/>
            <person name="Toyoda A."/>
            <person name="Oliveira C."/>
            <person name="Osipova E."/>
            <person name="Leigh N.D."/>
            <person name="Simon A."/>
            <person name="Yun M.H."/>
        </authorList>
    </citation>
    <scope>NUCLEOTIDE SEQUENCE</scope>
    <source>
        <strain evidence="2">20211129_DDA</strain>
        <tissue evidence="2">Liver</tissue>
    </source>
</reference>
<feature type="region of interest" description="Disordered" evidence="1">
    <location>
        <begin position="1"/>
        <end position="70"/>
    </location>
</feature>
<dbReference type="Proteomes" id="UP001066276">
    <property type="component" value="Chromosome 5"/>
</dbReference>
<dbReference type="AlphaFoldDB" id="A0AAV7RQE3"/>